<gene>
    <name evidence="1" type="ORF">LCGC14_2341730</name>
</gene>
<comment type="caution">
    <text evidence="1">The sequence shown here is derived from an EMBL/GenBank/DDBJ whole genome shotgun (WGS) entry which is preliminary data.</text>
</comment>
<accession>A0A0F9CZE4</accession>
<organism evidence="1">
    <name type="scientific">marine sediment metagenome</name>
    <dbReference type="NCBI Taxonomy" id="412755"/>
    <lineage>
        <taxon>unclassified sequences</taxon>
        <taxon>metagenomes</taxon>
        <taxon>ecological metagenomes</taxon>
    </lineage>
</organism>
<proteinExistence type="predicted"/>
<dbReference type="EMBL" id="LAZR01033895">
    <property type="protein sequence ID" value="KKL46821.1"/>
    <property type="molecule type" value="Genomic_DNA"/>
</dbReference>
<name>A0A0F9CZE4_9ZZZZ</name>
<evidence type="ECO:0000313" key="1">
    <source>
        <dbReference type="EMBL" id="KKL46821.1"/>
    </source>
</evidence>
<protein>
    <submittedName>
        <fullName evidence="1">Uncharacterized protein</fullName>
    </submittedName>
</protein>
<feature type="non-terminal residue" evidence="1">
    <location>
        <position position="1"/>
    </location>
</feature>
<feature type="non-terminal residue" evidence="1">
    <location>
        <position position="558"/>
    </location>
</feature>
<dbReference type="AlphaFoldDB" id="A0A0F9CZE4"/>
<reference evidence="1" key="1">
    <citation type="journal article" date="2015" name="Nature">
        <title>Complex archaea that bridge the gap between prokaryotes and eukaryotes.</title>
        <authorList>
            <person name="Spang A."/>
            <person name="Saw J.H."/>
            <person name="Jorgensen S.L."/>
            <person name="Zaremba-Niedzwiedzka K."/>
            <person name="Martijn J."/>
            <person name="Lind A.E."/>
            <person name="van Eijk R."/>
            <person name="Schleper C."/>
            <person name="Guy L."/>
            <person name="Ettema T.J."/>
        </authorList>
    </citation>
    <scope>NUCLEOTIDE SEQUENCE</scope>
</reference>
<sequence>AEFRRSVVPSLVNQIEHVANGDRDWQTLLFYLEGRDYPIQQLKEKWEKGWRDYEALEIDKERDKYREDNFKIEAQMFISGRFTTLSTEEARKEVLRIIEKENLNTELIKGYEKLFGVDTDKELATSRRQLGKVELDEEGNQKLKENGELDYFTTSNFATEVNKTVKLVGREKVEKDGNPLAIEYLRAKDSFVQYDSLTTDELRVLFRQQFPDVEASMYLWDRVSTFKNPKSAEILLGLMDKYNIPPESIPAFLDNPEKYDALFTQKFELEKKTFELDILYENYGLEGSPLYIPEEDFRKEAREKLKGENPEWMADTRRIEAIDHDASAEVIEAWAERGKTIDEFGAGSSEAKVWLVDNKDAWDWALGRKLLTDDGSGWNENVLRLDVEMAKLGEDSTQWQTLNYKKEAYTKGFSEGHINSYVKYYQELEAAGYRRERMLVEDPAFAREMQDLKGIEIPTQVPSEQYDILLEKADRTPEDERRMDAYKLFFPEELIDTYVDWYGDKDIKRPEGHEGDWYEDDWYLQEHPEFHQALVDSGQWTKLRDFKKVPTREVYELY</sequence>